<comment type="caution">
    <text evidence="8">The sequence shown here is derived from an EMBL/GenBank/DDBJ whole genome shotgun (WGS) entry which is preliminary data.</text>
</comment>
<dbReference type="AlphaFoldDB" id="A0A9Q0XR05"/>
<dbReference type="SUPFAM" id="SSF53474">
    <property type="entry name" value="alpha/beta-Hydrolases"/>
    <property type="match status" value="1"/>
</dbReference>
<protein>
    <recommendedName>
        <fullName evidence="7">Alpha/beta hydrolase fold-3 domain-containing protein</fullName>
    </recommendedName>
</protein>
<name>A0A9Q0XR05_9SAUR</name>
<feature type="domain" description="Alpha/beta hydrolase fold-3" evidence="7">
    <location>
        <begin position="107"/>
        <end position="255"/>
    </location>
</feature>
<evidence type="ECO:0000256" key="6">
    <source>
        <dbReference type="SAM" id="SignalP"/>
    </source>
</evidence>
<dbReference type="OrthoDB" id="408631at2759"/>
<reference evidence="8" key="1">
    <citation type="journal article" date="2023" name="DNA Res.">
        <title>Chromosome-level genome assembly of Phrynocephalus forsythii using third-generation DNA sequencing and Hi-C analysis.</title>
        <authorList>
            <person name="Qi Y."/>
            <person name="Zhao W."/>
            <person name="Zhao Y."/>
            <person name="Niu C."/>
            <person name="Cao S."/>
            <person name="Zhang Y."/>
        </authorList>
    </citation>
    <scope>NUCLEOTIDE SEQUENCE</scope>
    <source>
        <tissue evidence="8">Muscle</tissue>
    </source>
</reference>
<evidence type="ECO:0000256" key="2">
    <source>
        <dbReference type="ARBA" id="ARBA00022801"/>
    </source>
</evidence>
<feature type="active site" evidence="4">
    <location>
        <position position="373"/>
    </location>
</feature>
<evidence type="ECO:0000256" key="1">
    <source>
        <dbReference type="ARBA" id="ARBA00010515"/>
    </source>
</evidence>
<sequence>MGRKSLCLLAASLLLAYYIYSPIPENIGEPWTLMALNAVFRTIGHVATIAEKLGLAHYMDVLMVITNVESTAPVSDEKVAVTDTAFNGVPVRLYLPKGQPDTLKRAVIFVHGGGWCVGGAAMKAYDHLSRLTSEKLNAVVVSVEYRLAPKYHFPIQFEDVYTMAKYFLQSDVLAHYKVDPSRVCIAGDSAGGNLAAAVTQQLLHDSDNKVQLKIQVLFYPALQTIDFDLPSYRDNRDMPVLPKSLMLRFFSEYFTTDPSLMEAMETGQHVPPEASHLFKFVNWSNWLPEKFKKGHVYTVPKHGNSKMGQKYPGLLDPRAAPLLVDDVKLHGLPLTYVVTCEYDVLRDDGIMYASRLREVGVPVIHEHVEDAVHGVLLFTSSPFILSAGQKMVHNYLELLNENL</sequence>
<feature type="chain" id="PRO_5040514107" description="Alpha/beta hydrolase fold-3 domain-containing protein" evidence="6">
    <location>
        <begin position="22"/>
        <end position="403"/>
    </location>
</feature>
<dbReference type="GO" id="GO:0016020">
    <property type="term" value="C:membrane"/>
    <property type="evidence" value="ECO:0007669"/>
    <property type="project" value="InterPro"/>
</dbReference>
<dbReference type="InterPro" id="IPR017157">
    <property type="entry name" value="Arylacetamide_deacetylase"/>
</dbReference>
<gene>
    <name evidence="8" type="ORF">JRQ81_017786</name>
</gene>
<evidence type="ECO:0000259" key="7">
    <source>
        <dbReference type="Pfam" id="PF07859"/>
    </source>
</evidence>
<dbReference type="InterPro" id="IPR029058">
    <property type="entry name" value="AB_hydrolase_fold"/>
</dbReference>
<dbReference type="Pfam" id="PF07859">
    <property type="entry name" value="Abhydrolase_3"/>
    <property type="match status" value="2"/>
</dbReference>
<feature type="domain" description="Alpha/beta hydrolase fold-3" evidence="7">
    <location>
        <begin position="313"/>
        <end position="376"/>
    </location>
</feature>
<dbReference type="GO" id="GO:0052689">
    <property type="term" value="F:carboxylic ester hydrolase activity"/>
    <property type="evidence" value="ECO:0007669"/>
    <property type="project" value="InterPro"/>
</dbReference>
<keyword evidence="3" id="KW-1015">Disulfide bond</keyword>
<dbReference type="EMBL" id="JAPFRF010000008">
    <property type="protein sequence ID" value="KAJ7324766.1"/>
    <property type="molecule type" value="Genomic_DNA"/>
</dbReference>
<dbReference type="Proteomes" id="UP001142489">
    <property type="component" value="Unassembled WGS sequence"/>
</dbReference>
<accession>A0A9Q0XR05</accession>
<dbReference type="InterPro" id="IPR033140">
    <property type="entry name" value="Lipase_GDXG_put_SER_AS"/>
</dbReference>
<evidence type="ECO:0000313" key="8">
    <source>
        <dbReference type="EMBL" id="KAJ7324766.1"/>
    </source>
</evidence>
<dbReference type="InterPro" id="IPR013094">
    <property type="entry name" value="AB_hydrolase_3"/>
</dbReference>
<dbReference type="PANTHER" id="PTHR48081:SF28">
    <property type="entry name" value="ALPHA_BETA HYDROLASE FOLD-3 DOMAIN-CONTAINING PROTEIN"/>
    <property type="match status" value="1"/>
</dbReference>
<keyword evidence="2" id="KW-0378">Hydrolase</keyword>
<proteinExistence type="inferred from homology"/>
<evidence type="ECO:0000256" key="3">
    <source>
        <dbReference type="ARBA" id="ARBA00023157"/>
    </source>
</evidence>
<keyword evidence="6" id="KW-0732">Signal</keyword>
<evidence type="ECO:0000256" key="5">
    <source>
        <dbReference type="PROSITE-ProRule" id="PRU10038"/>
    </source>
</evidence>
<feature type="active site" evidence="4">
    <location>
        <position position="343"/>
    </location>
</feature>
<evidence type="ECO:0000313" key="9">
    <source>
        <dbReference type="Proteomes" id="UP001142489"/>
    </source>
</evidence>
<feature type="signal peptide" evidence="6">
    <location>
        <begin position="1"/>
        <end position="21"/>
    </location>
</feature>
<feature type="active site" evidence="4 5">
    <location>
        <position position="189"/>
    </location>
</feature>
<organism evidence="8 9">
    <name type="scientific">Phrynocephalus forsythii</name>
    <dbReference type="NCBI Taxonomy" id="171643"/>
    <lineage>
        <taxon>Eukaryota</taxon>
        <taxon>Metazoa</taxon>
        <taxon>Chordata</taxon>
        <taxon>Craniata</taxon>
        <taxon>Vertebrata</taxon>
        <taxon>Euteleostomi</taxon>
        <taxon>Lepidosauria</taxon>
        <taxon>Squamata</taxon>
        <taxon>Bifurcata</taxon>
        <taxon>Unidentata</taxon>
        <taxon>Episquamata</taxon>
        <taxon>Toxicofera</taxon>
        <taxon>Iguania</taxon>
        <taxon>Acrodonta</taxon>
        <taxon>Agamidae</taxon>
        <taxon>Agaminae</taxon>
        <taxon>Phrynocephalus</taxon>
    </lineage>
</organism>
<dbReference type="PANTHER" id="PTHR48081">
    <property type="entry name" value="AB HYDROLASE SUPERFAMILY PROTEIN C4A8.06C"/>
    <property type="match status" value="1"/>
</dbReference>
<dbReference type="Gene3D" id="3.40.50.1820">
    <property type="entry name" value="alpha/beta hydrolase"/>
    <property type="match status" value="1"/>
</dbReference>
<evidence type="ECO:0000256" key="4">
    <source>
        <dbReference type="PIRSR" id="PIRSR037251-1"/>
    </source>
</evidence>
<dbReference type="PIRSF" id="PIRSF037251">
    <property type="entry name" value="Arylacetamide_deacetylase"/>
    <property type="match status" value="1"/>
</dbReference>
<dbReference type="InterPro" id="IPR050300">
    <property type="entry name" value="GDXG_lipolytic_enzyme"/>
</dbReference>
<keyword evidence="9" id="KW-1185">Reference proteome</keyword>
<dbReference type="PROSITE" id="PS01174">
    <property type="entry name" value="LIPASE_GDXG_SER"/>
    <property type="match status" value="1"/>
</dbReference>
<comment type="similarity">
    <text evidence="1">Belongs to the 'GDXG' lipolytic enzyme family.</text>
</comment>